<comment type="caution">
    <text evidence="2">The sequence shown here is derived from an EMBL/GenBank/DDBJ whole genome shotgun (WGS) entry which is preliminary data.</text>
</comment>
<sequence length="131" mass="14214">MPKGRGYLAHGASGLKGREKMKKDVVALTDKAKREKEFEKSVGDNIKRVKAGKKPRATPSRAAKELVKKVMSRVRSPAAKARHLRVKAGEMNAAANKVVKSGTGNVKAEATYRRLAKGYMSRAAALLKKGK</sequence>
<accession>A0A0F9JV02</accession>
<dbReference type="AlphaFoldDB" id="A0A0F9JV02"/>
<evidence type="ECO:0000256" key="1">
    <source>
        <dbReference type="SAM" id="MobiDB-lite"/>
    </source>
</evidence>
<name>A0A0F9JV02_9ZZZZ</name>
<gene>
    <name evidence="2" type="ORF">LCGC14_1713470</name>
</gene>
<reference evidence="2" key="1">
    <citation type="journal article" date="2015" name="Nature">
        <title>Complex archaea that bridge the gap between prokaryotes and eukaryotes.</title>
        <authorList>
            <person name="Spang A."/>
            <person name="Saw J.H."/>
            <person name="Jorgensen S.L."/>
            <person name="Zaremba-Niedzwiedzka K."/>
            <person name="Martijn J."/>
            <person name="Lind A.E."/>
            <person name="van Eijk R."/>
            <person name="Schleper C."/>
            <person name="Guy L."/>
            <person name="Ettema T.J."/>
        </authorList>
    </citation>
    <scope>NUCLEOTIDE SEQUENCE</scope>
</reference>
<proteinExistence type="predicted"/>
<evidence type="ECO:0000313" key="2">
    <source>
        <dbReference type="EMBL" id="KKM13708.1"/>
    </source>
</evidence>
<protein>
    <submittedName>
        <fullName evidence="2">Uncharacterized protein</fullName>
    </submittedName>
</protein>
<feature type="region of interest" description="Disordered" evidence="1">
    <location>
        <begin position="51"/>
        <end position="83"/>
    </location>
</feature>
<organism evidence="2">
    <name type="scientific">marine sediment metagenome</name>
    <dbReference type="NCBI Taxonomy" id="412755"/>
    <lineage>
        <taxon>unclassified sequences</taxon>
        <taxon>metagenomes</taxon>
        <taxon>ecological metagenomes</taxon>
    </lineage>
</organism>
<dbReference type="EMBL" id="LAZR01015321">
    <property type="protein sequence ID" value="KKM13708.1"/>
    <property type="molecule type" value="Genomic_DNA"/>
</dbReference>